<dbReference type="GO" id="GO:0007059">
    <property type="term" value="P:chromosome segregation"/>
    <property type="evidence" value="ECO:0007669"/>
    <property type="project" value="TreeGrafter"/>
</dbReference>
<dbReference type="GO" id="GO:0031511">
    <property type="term" value="C:Mis6-Sim4 complex"/>
    <property type="evidence" value="ECO:0007669"/>
    <property type="project" value="TreeGrafter"/>
</dbReference>
<dbReference type="EMBL" id="JAJGCB010000027">
    <property type="protein sequence ID" value="KAJ8987225.1"/>
    <property type="molecule type" value="Genomic_DNA"/>
</dbReference>
<accession>A0AAN6IQX7</accession>
<gene>
    <name evidence="3" type="ORF">HRR80_008784</name>
</gene>
<dbReference type="PANTHER" id="PTHR28064">
    <property type="entry name" value="INNER KINETOCHORE SUBUNIT NKP2"/>
    <property type="match status" value="1"/>
</dbReference>
<dbReference type="Pfam" id="PF09447">
    <property type="entry name" value="Cnl2_NKP2"/>
    <property type="match status" value="1"/>
</dbReference>
<feature type="compositionally biased region" description="Acidic residues" evidence="2">
    <location>
        <begin position="144"/>
        <end position="161"/>
    </location>
</feature>
<reference evidence="3" key="1">
    <citation type="submission" date="2023-01" db="EMBL/GenBank/DDBJ databases">
        <title>Exophiala dermititidis isolated from Cystic Fibrosis Patient.</title>
        <authorList>
            <person name="Kurbessoian T."/>
            <person name="Crocker A."/>
            <person name="Murante D."/>
            <person name="Hogan D.A."/>
            <person name="Stajich J.E."/>
        </authorList>
    </citation>
    <scope>NUCLEOTIDE SEQUENCE</scope>
    <source>
        <strain evidence="3">Ex8</strain>
    </source>
</reference>
<keyword evidence="1" id="KW-0175">Coiled coil</keyword>
<feature type="region of interest" description="Disordered" evidence="2">
    <location>
        <begin position="90"/>
        <end position="194"/>
    </location>
</feature>
<proteinExistence type="predicted"/>
<feature type="compositionally biased region" description="Polar residues" evidence="2">
    <location>
        <begin position="108"/>
        <end position="118"/>
    </location>
</feature>
<dbReference type="Proteomes" id="UP001161757">
    <property type="component" value="Unassembled WGS sequence"/>
</dbReference>
<dbReference type="PANTHER" id="PTHR28064:SF1">
    <property type="entry name" value="INNER KINETOCHORE SUBUNIT NKP2"/>
    <property type="match status" value="1"/>
</dbReference>
<feature type="coiled-coil region" evidence="1">
    <location>
        <begin position="200"/>
        <end position="227"/>
    </location>
</feature>
<comment type="caution">
    <text evidence="3">The sequence shown here is derived from an EMBL/GenBank/DDBJ whole genome shotgun (WGS) entry which is preliminary data.</text>
</comment>
<evidence type="ECO:0000313" key="4">
    <source>
        <dbReference type="Proteomes" id="UP001161757"/>
    </source>
</evidence>
<name>A0AAN6IQX7_EXODE</name>
<feature type="compositionally biased region" description="Basic and acidic residues" evidence="2">
    <location>
        <begin position="162"/>
        <end position="175"/>
    </location>
</feature>
<dbReference type="InterPro" id="IPR018565">
    <property type="entry name" value="Nkp2/Cnl2"/>
</dbReference>
<evidence type="ECO:0000313" key="3">
    <source>
        <dbReference type="EMBL" id="KAJ8987225.1"/>
    </source>
</evidence>
<dbReference type="AlphaFoldDB" id="A0AAN6IQX7"/>
<protein>
    <submittedName>
        <fullName evidence="3">Uncharacterized protein</fullName>
    </submittedName>
</protein>
<evidence type="ECO:0000256" key="2">
    <source>
        <dbReference type="SAM" id="MobiDB-lite"/>
    </source>
</evidence>
<sequence>MSQPTESDILYSYLLQPSSLSTIIPYTKFQSLSPHKSPTITPSSGPNLIKRLYRDLEFQRSITIDHVRRRIDEECRRSVGLVSRLRRQVRREQGQPYSLPTTTTTSTKQVHLQSSQRPSGKRKRSISDTNHAPPRRLPTATPSEDADDAQIDSDPDTDTDTEIEKDKDFLVDIHYDAPGPGLGGQSFPGSNSNHTTDTLMQAMETAKTQLEAELAELETKLDSCRRACEERVGALSDLRYGRFRSSNVNNVDAMDDDDGHHHGTVTTGQGAAAATLEIKVVDALAEFTARLQS</sequence>
<organism evidence="3 4">
    <name type="scientific">Exophiala dermatitidis</name>
    <name type="common">Black yeast-like fungus</name>
    <name type="synonym">Wangiella dermatitidis</name>
    <dbReference type="NCBI Taxonomy" id="5970"/>
    <lineage>
        <taxon>Eukaryota</taxon>
        <taxon>Fungi</taxon>
        <taxon>Dikarya</taxon>
        <taxon>Ascomycota</taxon>
        <taxon>Pezizomycotina</taxon>
        <taxon>Eurotiomycetes</taxon>
        <taxon>Chaetothyriomycetidae</taxon>
        <taxon>Chaetothyriales</taxon>
        <taxon>Herpotrichiellaceae</taxon>
        <taxon>Exophiala</taxon>
    </lineage>
</organism>
<evidence type="ECO:0000256" key="1">
    <source>
        <dbReference type="SAM" id="Coils"/>
    </source>
</evidence>